<feature type="non-terminal residue" evidence="2">
    <location>
        <position position="1"/>
    </location>
</feature>
<dbReference type="STRING" id="1325734.A0A428PVM4"/>
<organism evidence="2 3">
    <name type="scientific">Fusarium duplospermum</name>
    <dbReference type="NCBI Taxonomy" id="1325734"/>
    <lineage>
        <taxon>Eukaryota</taxon>
        <taxon>Fungi</taxon>
        <taxon>Dikarya</taxon>
        <taxon>Ascomycota</taxon>
        <taxon>Pezizomycotina</taxon>
        <taxon>Sordariomycetes</taxon>
        <taxon>Hypocreomycetidae</taxon>
        <taxon>Hypocreales</taxon>
        <taxon>Nectriaceae</taxon>
        <taxon>Fusarium</taxon>
        <taxon>Fusarium solani species complex</taxon>
    </lineage>
</organism>
<protein>
    <recommendedName>
        <fullName evidence="1">Aminoglycoside phosphotransferase domain-containing protein</fullName>
    </recommendedName>
</protein>
<dbReference type="InterPro" id="IPR011009">
    <property type="entry name" value="Kinase-like_dom_sf"/>
</dbReference>
<dbReference type="InterPro" id="IPR002575">
    <property type="entry name" value="Aminoglycoside_PTrfase"/>
</dbReference>
<evidence type="ECO:0000313" key="3">
    <source>
        <dbReference type="Proteomes" id="UP000288168"/>
    </source>
</evidence>
<dbReference type="SUPFAM" id="SSF56112">
    <property type="entry name" value="Protein kinase-like (PK-like)"/>
    <property type="match status" value="1"/>
</dbReference>
<keyword evidence="3" id="KW-1185">Reference proteome</keyword>
<reference evidence="2 3" key="1">
    <citation type="submission" date="2017-06" db="EMBL/GenBank/DDBJ databases">
        <title>Comparative genomic analysis of Ambrosia Fusariam Clade fungi.</title>
        <authorList>
            <person name="Stajich J.E."/>
            <person name="Carrillo J."/>
            <person name="Kijimoto T."/>
            <person name="Eskalen A."/>
            <person name="O'Donnell K."/>
            <person name="Kasson M."/>
        </authorList>
    </citation>
    <scope>NUCLEOTIDE SEQUENCE [LARGE SCALE GENOMIC DNA]</scope>
    <source>
        <strain evidence="2 3">NRRL62584</strain>
    </source>
</reference>
<dbReference type="InterPro" id="IPR051678">
    <property type="entry name" value="AGP_Transferase"/>
</dbReference>
<proteinExistence type="predicted"/>
<dbReference type="PANTHER" id="PTHR21310">
    <property type="entry name" value="AMINOGLYCOSIDE PHOSPHOTRANSFERASE-RELATED-RELATED"/>
    <property type="match status" value="1"/>
</dbReference>
<dbReference type="PANTHER" id="PTHR21310:SF48">
    <property type="entry name" value="AMINOGLYCOSIDE PHOSPHOTRANSFERASE DOMAIN-CONTAINING PROTEIN"/>
    <property type="match status" value="1"/>
</dbReference>
<evidence type="ECO:0000259" key="1">
    <source>
        <dbReference type="Pfam" id="PF01636"/>
    </source>
</evidence>
<dbReference type="Proteomes" id="UP000288168">
    <property type="component" value="Unassembled WGS sequence"/>
</dbReference>
<sequence>PLPTPEEIEDSADVIKKRRSRCISRVGPRYVVKFGSQVDKIEGENMYWVCQNTPEVPVPKVFAIYQRDVTPRTKITYIIMEDVAAHPLDALWDSLSMNQKRDVVIQIRQAFTHLRVANNMGDFGSIDTAKPRDDIFWMDEPSIQDQAMFKSEAEFTQALIDKYMTYCGNSEPHKAQYYRRVLPTVLQGNGQPLFTHNDLRRKNILIREDGNIVIKGWATAGWYPSYWEYAKAMHVCDFSDDWHEYLGKILNQEYPSHIPKGRPRQPSKRYTVFNTIKSW</sequence>
<gene>
    <name evidence="2" type="ORF">CEP54_008461</name>
</gene>
<dbReference type="EMBL" id="NKCI01000085">
    <property type="protein sequence ID" value="RSL57071.1"/>
    <property type="molecule type" value="Genomic_DNA"/>
</dbReference>
<dbReference type="Gene3D" id="3.30.200.150">
    <property type="match status" value="1"/>
</dbReference>
<dbReference type="AlphaFoldDB" id="A0A428PVM4"/>
<dbReference type="Gene3D" id="3.90.1200.10">
    <property type="match status" value="1"/>
</dbReference>
<evidence type="ECO:0000313" key="2">
    <source>
        <dbReference type="EMBL" id="RSL57071.1"/>
    </source>
</evidence>
<comment type="caution">
    <text evidence="2">The sequence shown here is derived from an EMBL/GenBank/DDBJ whole genome shotgun (WGS) entry which is preliminary data.</text>
</comment>
<accession>A0A428PVM4</accession>
<dbReference type="OrthoDB" id="4177236at2759"/>
<feature type="domain" description="Aminoglycoside phosphotransferase" evidence="1">
    <location>
        <begin position="42"/>
        <end position="247"/>
    </location>
</feature>
<dbReference type="Pfam" id="PF01636">
    <property type="entry name" value="APH"/>
    <property type="match status" value="1"/>
</dbReference>
<name>A0A428PVM4_9HYPO</name>